<dbReference type="InterPro" id="IPR008278">
    <property type="entry name" value="4-PPantetheinyl_Trfase_dom"/>
</dbReference>
<keyword evidence="3" id="KW-0479">Metal-binding</keyword>
<evidence type="ECO:0000256" key="3">
    <source>
        <dbReference type="ARBA" id="ARBA00022723"/>
    </source>
</evidence>
<evidence type="ECO:0000256" key="1">
    <source>
        <dbReference type="ARBA" id="ARBA00022516"/>
    </source>
</evidence>
<dbReference type="InterPro" id="IPR004568">
    <property type="entry name" value="Ppantetheine-prot_Trfase_dom"/>
</dbReference>
<dbReference type="AlphaFoldDB" id="A0A9W8B2E4"/>
<evidence type="ECO:0000256" key="5">
    <source>
        <dbReference type="ARBA" id="ARBA00022842"/>
    </source>
</evidence>
<feature type="domain" description="4'-phosphopantetheinyl transferase" evidence="8">
    <location>
        <begin position="4"/>
        <end position="132"/>
    </location>
</feature>
<dbReference type="Proteomes" id="UP001151582">
    <property type="component" value="Unassembled WGS sequence"/>
</dbReference>
<dbReference type="NCBIfam" id="TIGR00556">
    <property type="entry name" value="pantethn_trn"/>
    <property type="match status" value="1"/>
</dbReference>
<gene>
    <name evidence="9" type="ORF">H4R34_004527</name>
</gene>
<sequence length="156" mass="17458">MILGIGVDLCRLSRITALLQRGPAFRQRFTQRILHPVEWHEFQALTQGSDPANDKASSRLQLSPPVEFDPSKTPAGNVCLQEHLVRYLATRWAAKEAVYKALYPTHSLSWKDVAVAKRSGKPYLHFQDPSKHGINQSHLSISHDGDLVIAQVVLEA</sequence>
<dbReference type="Pfam" id="PF01648">
    <property type="entry name" value="ACPS"/>
    <property type="match status" value="1"/>
</dbReference>
<keyword evidence="1" id="KW-0444">Lipid biosynthesis</keyword>
<reference evidence="9" key="1">
    <citation type="submission" date="2022-07" db="EMBL/GenBank/DDBJ databases">
        <title>Phylogenomic reconstructions and comparative analyses of Kickxellomycotina fungi.</title>
        <authorList>
            <person name="Reynolds N.K."/>
            <person name="Stajich J.E."/>
            <person name="Barry K."/>
            <person name="Grigoriev I.V."/>
            <person name="Crous P."/>
            <person name="Smith M.E."/>
        </authorList>
    </citation>
    <scope>NUCLEOTIDE SEQUENCE</scope>
    <source>
        <strain evidence="9">RSA 567</strain>
    </source>
</reference>
<evidence type="ECO:0000256" key="6">
    <source>
        <dbReference type="ARBA" id="ARBA00023098"/>
    </source>
</evidence>
<keyword evidence="6" id="KW-0443">Lipid metabolism</keyword>
<evidence type="ECO:0000313" key="10">
    <source>
        <dbReference type="Proteomes" id="UP001151582"/>
    </source>
</evidence>
<evidence type="ECO:0000256" key="2">
    <source>
        <dbReference type="ARBA" id="ARBA00022679"/>
    </source>
</evidence>
<accession>A0A9W8B2E4</accession>
<dbReference type="GO" id="GO:0008897">
    <property type="term" value="F:holo-[acyl-carrier-protein] synthase activity"/>
    <property type="evidence" value="ECO:0007669"/>
    <property type="project" value="InterPro"/>
</dbReference>
<evidence type="ECO:0000256" key="4">
    <source>
        <dbReference type="ARBA" id="ARBA00022832"/>
    </source>
</evidence>
<dbReference type="SUPFAM" id="SSF56214">
    <property type="entry name" value="4'-phosphopantetheinyl transferase"/>
    <property type="match status" value="1"/>
</dbReference>
<proteinExistence type="inferred from homology"/>
<keyword evidence="5" id="KW-0460">Magnesium</keyword>
<name>A0A9W8B2E4_9FUNG</name>
<evidence type="ECO:0000259" key="8">
    <source>
        <dbReference type="Pfam" id="PF01648"/>
    </source>
</evidence>
<dbReference type="InterPro" id="IPR037143">
    <property type="entry name" value="4-PPantetheinyl_Trfase_dom_sf"/>
</dbReference>
<dbReference type="OrthoDB" id="15433at2759"/>
<evidence type="ECO:0000256" key="7">
    <source>
        <dbReference type="ARBA" id="ARBA00023160"/>
    </source>
</evidence>
<organism evidence="9 10">
    <name type="scientific">Dimargaris verticillata</name>
    <dbReference type="NCBI Taxonomy" id="2761393"/>
    <lineage>
        <taxon>Eukaryota</taxon>
        <taxon>Fungi</taxon>
        <taxon>Fungi incertae sedis</taxon>
        <taxon>Zoopagomycota</taxon>
        <taxon>Kickxellomycotina</taxon>
        <taxon>Dimargaritomycetes</taxon>
        <taxon>Dimargaritales</taxon>
        <taxon>Dimargaritaceae</taxon>
        <taxon>Dimargaris</taxon>
    </lineage>
</organism>
<comment type="caution">
    <text evidence="9">The sequence shown here is derived from an EMBL/GenBank/DDBJ whole genome shotgun (WGS) entry which is preliminary data.</text>
</comment>
<dbReference type="HAMAP" id="MF_00101">
    <property type="entry name" value="AcpS"/>
    <property type="match status" value="1"/>
</dbReference>
<dbReference type="EMBL" id="JANBQB010000588">
    <property type="protein sequence ID" value="KAJ1974935.1"/>
    <property type="molecule type" value="Genomic_DNA"/>
</dbReference>
<dbReference type="Gene3D" id="3.90.470.20">
    <property type="entry name" value="4'-phosphopantetheinyl transferase domain"/>
    <property type="match status" value="1"/>
</dbReference>
<keyword evidence="7" id="KW-0275">Fatty acid biosynthesis</keyword>
<dbReference type="InterPro" id="IPR002582">
    <property type="entry name" value="ACPS"/>
</dbReference>
<protein>
    <recommendedName>
        <fullName evidence="8">4'-phosphopantetheinyl transferase domain-containing protein</fullName>
    </recommendedName>
</protein>
<dbReference type="GO" id="GO:0000287">
    <property type="term" value="F:magnesium ion binding"/>
    <property type="evidence" value="ECO:0007669"/>
    <property type="project" value="InterPro"/>
</dbReference>
<evidence type="ECO:0000313" key="9">
    <source>
        <dbReference type="EMBL" id="KAJ1974935.1"/>
    </source>
</evidence>
<dbReference type="GO" id="GO:0006633">
    <property type="term" value="P:fatty acid biosynthetic process"/>
    <property type="evidence" value="ECO:0007669"/>
    <property type="project" value="UniProtKB-KW"/>
</dbReference>
<keyword evidence="10" id="KW-1185">Reference proteome</keyword>
<keyword evidence="4" id="KW-0276">Fatty acid metabolism</keyword>
<keyword evidence="2" id="KW-0808">Transferase</keyword>